<proteinExistence type="predicted"/>
<organism evidence="2 3">
    <name type="scientific">Novosphingobium barchaimii LL02</name>
    <dbReference type="NCBI Taxonomy" id="1114963"/>
    <lineage>
        <taxon>Bacteria</taxon>
        <taxon>Pseudomonadati</taxon>
        <taxon>Pseudomonadota</taxon>
        <taxon>Alphaproteobacteria</taxon>
        <taxon>Sphingomonadales</taxon>
        <taxon>Sphingomonadaceae</taxon>
        <taxon>Novosphingobium</taxon>
    </lineage>
</organism>
<evidence type="ECO:0000313" key="2">
    <source>
        <dbReference type="EMBL" id="KMS55211.1"/>
    </source>
</evidence>
<comment type="caution">
    <text evidence="2">The sequence shown here is derived from an EMBL/GenBank/DDBJ whole genome shotgun (WGS) entry which is preliminary data.</text>
</comment>
<feature type="domain" description="Helix-turn-helix" evidence="1">
    <location>
        <begin position="1"/>
        <end position="41"/>
    </location>
</feature>
<accession>A0A0J7XTR0</accession>
<evidence type="ECO:0000313" key="3">
    <source>
        <dbReference type="Proteomes" id="UP000052268"/>
    </source>
</evidence>
<gene>
    <name evidence="2" type="ORF">V474_19430</name>
</gene>
<protein>
    <submittedName>
        <fullName evidence="2">Transcriptional regulator</fullName>
    </submittedName>
</protein>
<dbReference type="Pfam" id="PF12728">
    <property type="entry name" value="HTH_17"/>
    <property type="match status" value="1"/>
</dbReference>
<dbReference type="AlphaFoldDB" id="A0A0J7XTR0"/>
<dbReference type="PATRIC" id="fig|1114963.3.peg.2723"/>
<reference evidence="2 3" key="1">
    <citation type="journal article" date="2015" name="G3 (Bethesda)">
        <title>Insights into Ongoing Evolution of the Hexachlorocyclohexane Catabolic Pathway from Comparative Genomics of Ten Sphingomonadaceae Strains.</title>
        <authorList>
            <person name="Pearce S.L."/>
            <person name="Oakeshott J.G."/>
            <person name="Pandey G."/>
        </authorList>
    </citation>
    <scope>NUCLEOTIDE SEQUENCE [LARGE SCALE GENOMIC DNA]</scope>
    <source>
        <strain evidence="2 3">LL02</strain>
    </source>
</reference>
<name>A0A0J7XTR0_9SPHN</name>
<dbReference type="Proteomes" id="UP000052268">
    <property type="component" value="Unassembled WGS sequence"/>
</dbReference>
<sequence>MLSIGRTKLYDLMNAGDLQSITIGSARRIPHSELLRFREAQPLAA</sequence>
<dbReference type="InterPro" id="IPR041657">
    <property type="entry name" value="HTH_17"/>
</dbReference>
<evidence type="ECO:0000259" key="1">
    <source>
        <dbReference type="Pfam" id="PF12728"/>
    </source>
</evidence>
<keyword evidence="3" id="KW-1185">Reference proteome</keyword>
<dbReference type="EMBL" id="JACU01000005">
    <property type="protein sequence ID" value="KMS55211.1"/>
    <property type="molecule type" value="Genomic_DNA"/>
</dbReference>